<gene>
    <name evidence="3" type="ORF">J07HQW1_03322</name>
</gene>
<accession>U1PM03</accession>
<dbReference type="SMART" id="SM00729">
    <property type="entry name" value="Elp3"/>
    <property type="match status" value="1"/>
</dbReference>
<evidence type="ECO:0000313" key="3">
    <source>
        <dbReference type="EMBL" id="ERG93261.1"/>
    </source>
</evidence>
<dbReference type="InterPro" id="IPR006638">
    <property type="entry name" value="Elp3/MiaA/NifB-like_rSAM"/>
</dbReference>
<proteinExistence type="predicted"/>
<dbReference type="GO" id="GO:0051536">
    <property type="term" value="F:iron-sulfur cluster binding"/>
    <property type="evidence" value="ECO:0007669"/>
    <property type="project" value="InterPro"/>
</dbReference>
<dbReference type="Proteomes" id="UP000030649">
    <property type="component" value="Unassembled WGS sequence"/>
</dbReference>
<dbReference type="EMBL" id="KE356560">
    <property type="protein sequence ID" value="ERG93261.1"/>
    <property type="molecule type" value="Genomic_DNA"/>
</dbReference>
<evidence type="ECO:0000256" key="1">
    <source>
        <dbReference type="SAM" id="MobiDB-lite"/>
    </source>
</evidence>
<sequence>MSHPHPNPEVYERGRGMDAHNQVMREIRGEKDKQYDPNEPTRVWIDKDNTPDGVVTSLTIILNTGGCRWARAGGCTMCGYVAESVDGGSVDHDTVMNQIDVCLEHEATATDEPADLVKIYTSGSFLDEREISAESRIAIAETFADRNRIVVESLPDFVDHTKLTPFTDVGLATDVAIGVETATDRIRHDCVNKYFDFTDFQDACAEVCRVDTMTSEDIDVGAKAYLLLKPPFLTESEAVDDMVESVRRCADTDGCHTVSMNPTNVQRYTMVDELFDKGGYRPPWLWSVTEVLELTTDVDAIVVSDPVGHGSDRGPHNCGECDERVQTAIKDFNRRQNPSVFRQVECACETTWSYVLEAESSYAQPLIR</sequence>
<dbReference type="AlphaFoldDB" id="U1PM03"/>
<evidence type="ECO:0000259" key="2">
    <source>
        <dbReference type="SMART" id="SM00729"/>
    </source>
</evidence>
<reference evidence="3 4" key="1">
    <citation type="journal article" date="2013" name="PLoS ONE">
        <title>Assembly-driven community genomics of a hypersaline microbial ecosystem.</title>
        <authorList>
            <person name="Podell S."/>
            <person name="Ugalde J.A."/>
            <person name="Narasingarao P."/>
            <person name="Banfield J.F."/>
            <person name="Heidelberg K.B."/>
            <person name="Allen E.E."/>
        </authorList>
    </citation>
    <scope>NUCLEOTIDE SEQUENCE [LARGE SCALE GENOMIC DNA]</scope>
    <source>
        <strain evidence="4">J07HQW1</strain>
    </source>
</reference>
<dbReference type="PIRSF" id="PIRSF004954">
    <property type="entry name" value="Radical_SAM"/>
    <property type="match status" value="1"/>
</dbReference>
<feature type="compositionally biased region" description="Basic and acidic residues" evidence="1">
    <location>
        <begin position="10"/>
        <end position="20"/>
    </location>
</feature>
<dbReference type="InterPro" id="IPR005909">
    <property type="entry name" value="RaSEA"/>
</dbReference>
<organism evidence="3 4">
    <name type="scientific">Haloquadratum walsbyi J07HQW1</name>
    <dbReference type="NCBI Taxonomy" id="1238424"/>
    <lineage>
        <taxon>Archaea</taxon>
        <taxon>Methanobacteriati</taxon>
        <taxon>Methanobacteriota</taxon>
        <taxon>Stenosarchaea group</taxon>
        <taxon>Halobacteria</taxon>
        <taxon>Halobacteriales</taxon>
        <taxon>Haloferacaceae</taxon>
        <taxon>Haloquadratum</taxon>
    </lineage>
</organism>
<feature type="region of interest" description="Disordered" evidence="1">
    <location>
        <begin position="1"/>
        <end position="20"/>
    </location>
</feature>
<name>U1PM03_9EURY</name>
<dbReference type="STRING" id="1238424.J07HQW1_03322"/>
<evidence type="ECO:0000313" key="4">
    <source>
        <dbReference type="Proteomes" id="UP000030649"/>
    </source>
</evidence>
<dbReference type="HOGENOM" id="CLU_060488_0_0_2"/>
<protein>
    <submittedName>
        <fullName evidence="3">TIGR01210 family protein</fullName>
    </submittedName>
</protein>
<dbReference type="NCBIfam" id="TIGR01210">
    <property type="entry name" value="archaeosine biosynthesis radical SAM protein RaSEA"/>
    <property type="match status" value="1"/>
</dbReference>
<dbReference type="GO" id="GO:0003824">
    <property type="term" value="F:catalytic activity"/>
    <property type="evidence" value="ECO:0007669"/>
    <property type="project" value="InterPro"/>
</dbReference>
<feature type="domain" description="Elp3/MiaA/NifB-like radical SAM core" evidence="2">
    <location>
        <begin position="57"/>
        <end position="294"/>
    </location>
</feature>